<proteinExistence type="predicted"/>
<comment type="caution">
    <text evidence="2">The sequence shown here is derived from an EMBL/GenBank/DDBJ whole genome shotgun (WGS) entry which is preliminary data.</text>
</comment>
<keyword evidence="1" id="KW-0175">Coiled coil</keyword>
<evidence type="ECO:0000313" key="2">
    <source>
        <dbReference type="EMBL" id="MDP9865600.1"/>
    </source>
</evidence>
<organism evidence="2 3">
    <name type="scientific">Streptosporangium brasiliense</name>
    <dbReference type="NCBI Taxonomy" id="47480"/>
    <lineage>
        <taxon>Bacteria</taxon>
        <taxon>Bacillati</taxon>
        <taxon>Actinomycetota</taxon>
        <taxon>Actinomycetes</taxon>
        <taxon>Streptosporangiales</taxon>
        <taxon>Streptosporangiaceae</taxon>
        <taxon>Streptosporangium</taxon>
    </lineage>
</organism>
<evidence type="ECO:0008006" key="4">
    <source>
        <dbReference type="Google" id="ProtNLM"/>
    </source>
</evidence>
<dbReference type="InterPro" id="IPR022205">
    <property type="entry name" value="DUF3732"/>
</dbReference>
<dbReference type="RefSeq" id="WP_306865197.1">
    <property type="nucleotide sequence ID" value="NZ_JAUSRB010000002.1"/>
</dbReference>
<name>A0ABT9RB51_9ACTN</name>
<protein>
    <recommendedName>
        <fullName evidence="4">DUF3732 domain-containing protein</fullName>
    </recommendedName>
</protein>
<gene>
    <name evidence="2" type="ORF">J2S55_004866</name>
</gene>
<dbReference type="Pfam" id="PF12532">
    <property type="entry name" value="DUF3732"/>
    <property type="match status" value="1"/>
</dbReference>
<evidence type="ECO:0000313" key="3">
    <source>
        <dbReference type="Proteomes" id="UP001230426"/>
    </source>
</evidence>
<feature type="coiled-coil region" evidence="1">
    <location>
        <begin position="284"/>
        <end position="311"/>
    </location>
</feature>
<evidence type="ECO:0000256" key="1">
    <source>
        <dbReference type="SAM" id="Coils"/>
    </source>
</evidence>
<dbReference type="Proteomes" id="UP001230426">
    <property type="component" value="Unassembled WGS sequence"/>
</dbReference>
<reference evidence="2 3" key="1">
    <citation type="submission" date="2023-07" db="EMBL/GenBank/DDBJ databases">
        <title>Sequencing the genomes of 1000 actinobacteria strains.</title>
        <authorList>
            <person name="Klenk H.-P."/>
        </authorList>
    </citation>
    <scope>NUCLEOTIDE SEQUENCE [LARGE SCALE GENOMIC DNA]</scope>
    <source>
        <strain evidence="2 3">DSM 44109</strain>
    </source>
</reference>
<accession>A0ABT9RB51</accession>
<feature type="coiled-coil region" evidence="1">
    <location>
        <begin position="199"/>
        <end position="226"/>
    </location>
</feature>
<dbReference type="EMBL" id="JAUSRB010000002">
    <property type="protein sequence ID" value="MDP9865600.1"/>
    <property type="molecule type" value="Genomic_DNA"/>
</dbReference>
<sequence>MSFQIRHVVVYGRGERARKVTFELGQLNIITGSSRRGKSAIVTIIDYCLGSGGYPVKAGVTRDNSRGFGLMIVSGDRAMYVARPAPERLHKTADRMYVSVVSDPESIPAFDELEFNTNVDTAKQIIGDLCGIDRSLRLPMPGTAGPLSPSIRHALFFVMQEQNEIANQDVLFHTQGDEHRPNAIRAVIPYFLGAVDTEYATLTIRLRALKRELVSLQRALDERAATLGATGQARALLAEAAAVGLLDELPPQGLNESEAVGILRPLSLVDVRSVRQPEAQGDQITALNQQRAELRDRLAGLNIQLTRLRRATNENSDFASEASEQRARLASLGFFGNEDGPVPACPLCGNDAPGAEGTWADMRRELLRLDGEIVAIRTDTPKIDQMMALLAEEIQEVTQLLRTNKAEIDELEAGIQAIARLRDAESRTALVQGRIGFYLEMLDRRDQQPPIRDRTAEIEAEIAEIEVRLEENGNPDLLSSFLARISQNLWEKAQRLELEHSAWPIRLDLRRLTVVADTRNGAVPLPEMGSGENYVGYHVATFLALHEWFAMEDRPVPRILILDQPSQVWFPADYAGDGSHVLPDDDRQSLVRIYQAVMETIARPEVDLQVIVMEHADLEEQWFSDAVRYRWRADGEALIPADWIEEN</sequence>
<keyword evidence="3" id="KW-1185">Reference proteome</keyword>